<evidence type="ECO:0000313" key="2">
    <source>
        <dbReference type="Proteomes" id="UP001157114"/>
    </source>
</evidence>
<evidence type="ECO:0000313" key="1">
    <source>
        <dbReference type="EMBL" id="GLX70674.1"/>
    </source>
</evidence>
<protein>
    <submittedName>
        <fullName evidence="1">Uncharacterized protein</fullName>
    </submittedName>
</protein>
<proteinExistence type="predicted"/>
<sequence length="86" mass="10131">MNYLVPMCDCGKKLIVFEQIVHFNEYNILRNGKPEKKPTFVFKEGHLNTTRLKCEDEGCDNEYSFDEDEEGRIVRKEKIDEAQNAE</sequence>
<dbReference type="RefSeq" id="WP_284241448.1">
    <property type="nucleotide sequence ID" value="NZ_BSSQ01000019.1"/>
</dbReference>
<keyword evidence="2" id="KW-1185">Reference proteome</keyword>
<reference evidence="1 2" key="1">
    <citation type="submission" date="2023-03" db="EMBL/GenBank/DDBJ databases">
        <title>Draft genome sequence of the bacteria which degrade cell wall of Tricholomamatutake.</title>
        <authorList>
            <person name="Konishi Y."/>
            <person name="Fukuta Y."/>
            <person name="Shirasaka N."/>
        </authorList>
    </citation>
    <scope>NUCLEOTIDE SEQUENCE [LARGE SCALE GENOMIC DNA]</scope>
    <source>
        <strain evidence="2">mu1</strain>
    </source>
</reference>
<comment type="caution">
    <text evidence="1">The sequence shown here is derived from an EMBL/GenBank/DDBJ whole genome shotgun (WGS) entry which is preliminary data.</text>
</comment>
<organism evidence="1 2">
    <name type="scientific">Paenibacillus glycanilyticus</name>
    <dbReference type="NCBI Taxonomy" id="126569"/>
    <lineage>
        <taxon>Bacteria</taxon>
        <taxon>Bacillati</taxon>
        <taxon>Bacillota</taxon>
        <taxon>Bacilli</taxon>
        <taxon>Bacillales</taxon>
        <taxon>Paenibacillaceae</taxon>
        <taxon>Paenibacillus</taxon>
    </lineage>
</organism>
<accession>A0ABQ6GIA4</accession>
<dbReference type="EMBL" id="BSSQ01000019">
    <property type="protein sequence ID" value="GLX70674.1"/>
    <property type="molecule type" value="Genomic_DNA"/>
</dbReference>
<name>A0ABQ6GIA4_9BACL</name>
<gene>
    <name evidence="1" type="ORF">MU1_50200</name>
</gene>
<dbReference type="Proteomes" id="UP001157114">
    <property type="component" value="Unassembled WGS sequence"/>
</dbReference>